<keyword evidence="11" id="KW-0131">Cell cycle</keyword>
<dbReference type="FunFam" id="3.30.565.10:FF:000010">
    <property type="entry name" value="Sensor histidine kinase RcsC"/>
    <property type="match status" value="1"/>
</dbReference>
<comment type="catalytic activity">
    <reaction evidence="1">
        <text>ATP + protein L-histidine = ADP + protein N-phospho-L-histidine.</text>
        <dbReference type="EC" id="2.7.13.3"/>
    </reaction>
</comment>
<feature type="modified residue" description="4-aspartylphosphate" evidence="12">
    <location>
        <position position="442"/>
    </location>
</feature>
<dbReference type="GO" id="GO:0005524">
    <property type="term" value="F:ATP binding"/>
    <property type="evidence" value="ECO:0007669"/>
    <property type="project" value="UniProtKB-KW"/>
</dbReference>
<keyword evidence="7 15" id="KW-0418">Kinase</keyword>
<dbReference type="EC" id="2.7.13.3" evidence="3"/>
<dbReference type="InterPro" id="IPR011006">
    <property type="entry name" value="CheY-like_superfamily"/>
</dbReference>
<dbReference type="SUPFAM" id="SSF47384">
    <property type="entry name" value="Homodimeric domain of signal transducing histidine kinase"/>
    <property type="match status" value="1"/>
</dbReference>
<dbReference type="PRINTS" id="PR00344">
    <property type="entry name" value="BCTRLSENSOR"/>
</dbReference>
<dbReference type="PROSITE" id="PS50109">
    <property type="entry name" value="HIS_KIN"/>
    <property type="match status" value="1"/>
</dbReference>
<dbReference type="Proteomes" id="UP000318313">
    <property type="component" value="Chromosome"/>
</dbReference>
<evidence type="ECO:0000256" key="10">
    <source>
        <dbReference type="ARBA" id="ARBA00023136"/>
    </source>
</evidence>
<dbReference type="CDD" id="cd16922">
    <property type="entry name" value="HATPase_EvgS-ArcB-TorS-like"/>
    <property type="match status" value="1"/>
</dbReference>
<dbReference type="CDD" id="cd00082">
    <property type="entry name" value="HisKA"/>
    <property type="match status" value="1"/>
</dbReference>
<dbReference type="InterPro" id="IPR001789">
    <property type="entry name" value="Sig_transdc_resp-reg_receiver"/>
</dbReference>
<keyword evidence="6" id="KW-0547">Nucleotide-binding</keyword>
<evidence type="ECO:0000256" key="3">
    <source>
        <dbReference type="ARBA" id="ARBA00012438"/>
    </source>
</evidence>
<name>A0A518I9B4_9PLAN</name>
<dbReference type="InterPro" id="IPR005467">
    <property type="entry name" value="His_kinase_dom"/>
</dbReference>
<dbReference type="Pfam" id="PF02518">
    <property type="entry name" value="HATPase_c"/>
    <property type="match status" value="1"/>
</dbReference>
<dbReference type="EMBL" id="CP037452">
    <property type="protein sequence ID" value="QDV49687.1"/>
    <property type="molecule type" value="Genomic_DNA"/>
</dbReference>
<dbReference type="InterPro" id="IPR036097">
    <property type="entry name" value="HisK_dim/P_sf"/>
</dbReference>
<dbReference type="SMART" id="SM00448">
    <property type="entry name" value="REC"/>
    <property type="match status" value="1"/>
</dbReference>
<evidence type="ECO:0000256" key="8">
    <source>
        <dbReference type="ARBA" id="ARBA00022840"/>
    </source>
</evidence>
<dbReference type="Pfam" id="PF00072">
    <property type="entry name" value="Response_reg"/>
    <property type="match status" value="1"/>
</dbReference>
<dbReference type="InterPro" id="IPR003594">
    <property type="entry name" value="HATPase_dom"/>
</dbReference>
<evidence type="ECO:0000256" key="1">
    <source>
        <dbReference type="ARBA" id="ARBA00000085"/>
    </source>
</evidence>
<dbReference type="OrthoDB" id="229369at2"/>
<protein>
    <recommendedName>
        <fullName evidence="3">histidine kinase</fullName>
        <ecNumber evidence="3">2.7.13.3</ecNumber>
    </recommendedName>
</protein>
<evidence type="ECO:0000256" key="9">
    <source>
        <dbReference type="ARBA" id="ARBA00023012"/>
    </source>
</evidence>
<evidence type="ECO:0000259" key="13">
    <source>
        <dbReference type="PROSITE" id="PS50109"/>
    </source>
</evidence>
<dbReference type="InterPro" id="IPR003661">
    <property type="entry name" value="HisK_dim/P_dom"/>
</dbReference>
<dbReference type="SUPFAM" id="SSF55874">
    <property type="entry name" value="ATPase domain of HSP90 chaperone/DNA topoisomerase II/histidine kinase"/>
    <property type="match status" value="1"/>
</dbReference>
<proteinExistence type="predicted"/>
<dbReference type="Gene3D" id="1.10.287.130">
    <property type="match status" value="1"/>
</dbReference>
<feature type="domain" description="Histidine kinase" evidence="13">
    <location>
        <begin position="137"/>
        <end position="356"/>
    </location>
</feature>
<evidence type="ECO:0000256" key="2">
    <source>
        <dbReference type="ARBA" id="ARBA00004370"/>
    </source>
</evidence>
<evidence type="ECO:0000313" key="15">
    <source>
        <dbReference type="EMBL" id="QDV49687.1"/>
    </source>
</evidence>
<accession>A0A518I9B4</accession>
<dbReference type="SMART" id="SM00387">
    <property type="entry name" value="HATPase_c"/>
    <property type="match status" value="1"/>
</dbReference>
<dbReference type="InterPro" id="IPR004358">
    <property type="entry name" value="Sig_transdc_His_kin-like_C"/>
</dbReference>
<keyword evidence="9" id="KW-0902">Two-component regulatory system</keyword>
<dbReference type="InterPro" id="IPR036890">
    <property type="entry name" value="HATPase_C_sf"/>
</dbReference>
<dbReference type="AlphaFoldDB" id="A0A518I9B4"/>
<keyword evidence="5 15" id="KW-0808">Transferase</keyword>
<dbReference type="Gene3D" id="3.40.50.2300">
    <property type="match status" value="1"/>
</dbReference>
<evidence type="ECO:0000256" key="12">
    <source>
        <dbReference type="PROSITE-ProRule" id="PRU00169"/>
    </source>
</evidence>
<dbReference type="GO" id="GO:0016020">
    <property type="term" value="C:membrane"/>
    <property type="evidence" value="ECO:0007669"/>
    <property type="project" value="UniProtKB-SubCell"/>
</dbReference>
<dbReference type="Pfam" id="PF00512">
    <property type="entry name" value="HisKA"/>
    <property type="match status" value="1"/>
</dbReference>
<organism evidence="15 16">
    <name type="scientific">Gimesia fumaroli</name>
    <dbReference type="NCBI Taxonomy" id="2527976"/>
    <lineage>
        <taxon>Bacteria</taxon>
        <taxon>Pseudomonadati</taxon>
        <taxon>Planctomycetota</taxon>
        <taxon>Planctomycetia</taxon>
        <taxon>Planctomycetales</taxon>
        <taxon>Planctomycetaceae</taxon>
        <taxon>Gimesia</taxon>
    </lineage>
</organism>
<keyword evidence="8" id="KW-0067">ATP-binding</keyword>
<keyword evidence="16" id="KW-1185">Reference proteome</keyword>
<dbReference type="KEGG" id="gfm:Enr17x_17080"/>
<dbReference type="SMART" id="SM00388">
    <property type="entry name" value="HisKA"/>
    <property type="match status" value="1"/>
</dbReference>
<evidence type="ECO:0000256" key="7">
    <source>
        <dbReference type="ARBA" id="ARBA00022777"/>
    </source>
</evidence>
<dbReference type="PANTHER" id="PTHR45339:SF1">
    <property type="entry name" value="HYBRID SIGNAL TRANSDUCTION HISTIDINE KINASE J"/>
    <property type="match status" value="1"/>
</dbReference>
<dbReference type="CDD" id="cd17546">
    <property type="entry name" value="REC_hyHK_CKI1_RcsC-like"/>
    <property type="match status" value="1"/>
</dbReference>
<dbReference type="FunFam" id="1.10.287.130:FF:000038">
    <property type="entry name" value="Sensory transduction histidine kinase"/>
    <property type="match status" value="1"/>
</dbReference>
<keyword evidence="4 12" id="KW-0597">Phosphoprotein</keyword>
<gene>
    <name evidence="15" type="primary">luxQ_2</name>
    <name evidence="15" type="ORF">Enr17x_17080</name>
</gene>
<evidence type="ECO:0000259" key="14">
    <source>
        <dbReference type="PROSITE" id="PS50110"/>
    </source>
</evidence>
<dbReference type="PROSITE" id="PS50110">
    <property type="entry name" value="RESPONSE_REGULATORY"/>
    <property type="match status" value="1"/>
</dbReference>
<dbReference type="SUPFAM" id="SSF52172">
    <property type="entry name" value="CheY-like"/>
    <property type="match status" value="1"/>
</dbReference>
<evidence type="ECO:0000313" key="16">
    <source>
        <dbReference type="Proteomes" id="UP000318313"/>
    </source>
</evidence>
<comment type="subcellular location">
    <subcellularLocation>
        <location evidence="2">Membrane</location>
    </subcellularLocation>
</comment>
<keyword evidence="10" id="KW-0472">Membrane</keyword>
<dbReference type="RefSeq" id="WP_145307641.1">
    <property type="nucleotide sequence ID" value="NZ_CP037452.1"/>
</dbReference>
<dbReference type="GO" id="GO:0000155">
    <property type="term" value="F:phosphorelay sensor kinase activity"/>
    <property type="evidence" value="ECO:0007669"/>
    <property type="project" value="InterPro"/>
</dbReference>
<reference evidence="15 16" key="1">
    <citation type="submission" date="2019-03" db="EMBL/GenBank/DDBJ databases">
        <title>Deep-cultivation of Planctomycetes and their phenomic and genomic characterization uncovers novel biology.</title>
        <authorList>
            <person name="Wiegand S."/>
            <person name="Jogler M."/>
            <person name="Boedeker C."/>
            <person name="Pinto D."/>
            <person name="Vollmers J."/>
            <person name="Rivas-Marin E."/>
            <person name="Kohn T."/>
            <person name="Peeters S.H."/>
            <person name="Heuer A."/>
            <person name="Rast P."/>
            <person name="Oberbeckmann S."/>
            <person name="Bunk B."/>
            <person name="Jeske O."/>
            <person name="Meyerdierks A."/>
            <person name="Storesund J.E."/>
            <person name="Kallscheuer N."/>
            <person name="Luecker S."/>
            <person name="Lage O.M."/>
            <person name="Pohl T."/>
            <person name="Merkel B.J."/>
            <person name="Hornburger P."/>
            <person name="Mueller R.-W."/>
            <person name="Bruemmer F."/>
            <person name="Labrenz M."/>
            <person name="Spormann A.M."/>
            <person name="Op den Camp H."/>
            <person name="Overmann J."/>
            <person name="Amann R."/>
            <person name="Jetten M.S.M."/>
            <person name="Mascher T."/>
            <person name="Medema M.H."/>
            <person name="Devos D.P."/>
            <person name="Kaster A.-K."/>
            <person name="Ovreas L."/>
            <person name="Rohde M."/>
            <person name="Galperin M.Y."/>
            <person name="Jogler C."/>
        </authorList>
    </citation>
    <scope>NUCLEOTIDE SEQUENCE [LARGE SCALE GENOMIC DNA]</scope>
    <source>
        <strain evidence="15 16">Enr17</strain>
    </source>
</reference>
<feature type="domain" description="Response regulatory" evidence="14">
    <location>
        <begin position="388"/>
        <end position="507"/>
    </location>
</feature>
<evidence type="ECO:0000256" key="11">
    <source>
        <dbReference type="ARBA" id="ARBA00023306"/>
    </source>
</evidence>
<dbReference type="Gene3D" id="3.30.565.10">
    <property type="entry name" value="Histidine kinase-like ATPase, C-terminal domain"/>
    <property type="match status" value="1"/>
</dbReference>
<evidence type="ECO:0000256" key="6">
    <source>
        <dbReference type="ARBA" id="ARBA00022741"/>
    </source>
</evidence>
<sequence length="522" mass="57505">MTKSNHALIKLEKLTERLEQSVVLKLHQALSEVSAQIIETYRREDESLPPIEAISNATLAMSDLQTTIAEIKQTLVSLRSTFDENRQKNREVSDTQANALVNSAQIINELEETREHLKTAHSAAEAATQAKSIFLANMSHEIRTPMTAILGFSEILQNEEISETDRSKAAQTIQRNGHYLLDIINDILDLSKIESGRLNLEKRNLNPVRSLLDVKSLLEDRAKANQNKLHLELQGEVPAVIQTDPTRLKQALVNLIGNAIKFTSNGTIRIRIEYHAQSQLLCYHIIDSGIGISDTELHHIFKPFGQADSSTSRKHGGTGLGLTITKRIAELLGGNVSLKSEYGKGSEFTLSIAASIPPDTPMLTSIDDSLAPRATPLEYSVNSPIKGRILLVEDGPDNQRLIRFILNKAGAEVTIAKNGVEGIKLALAAKESEDPFDLILMDMQMPVMDGYEATQTLRELGYTGQIVALTAHAMKGDDQRCLEAGCDAYLSKPIDRNVFIPEVAARMGQDSNNENDSCKQTV</sequence>
<dbReference type="PANTHER" id="PTHR45339">
    <property type="entry name" value="HYBRID SIGNAL TRANSDUCTION HISTIDINE KINASE J"/>
    <property type="match status" value="1"/>
</dbReference>
<evidence type="ECO:0000256" key="5">
    <source>
        <dbReference type="ARBA" id="ARBA00022679"/>
    </source>
</evidence>
<evidence type="ECO:0000256" key="4">
    <source>
        <dbReference type="ARBA" id="ARBA00022553"/>
    </source>
</evidence>